<organism evidence="1 2">
    <name type="scientific">Mucilaginibacter ginkgonis</name>
    <dbReference type="NCBI Taxonomy" id="2682091"/>
    <lineage>
        <taxon>Bacteria</taxon>
        <taxon>Pseudomonadati</taxon>
        <taxon>Bacteroidota</taxon>
        <taxon>Sphingobacteriia</taxon>
        <taxon>Sphingobacteriales</taxon>
        <taxon>Sphingobacteriaceae</taxon>
        <taxon>Mucilaginibacter</taxon>
    </lineage>
</organism>
<keyword evidence="1" id="KW-0645">Protease</keyword>
<name>A0A6I4I4W0_9SPHI</name>
<dbReference type="Gene3D" id="2.60.40.1120">
    <property type="entry name" value="Carboxypeptidase-like, regulatory domain"/>
    <property type="match status" value="1"/>
</dbReference>
<evidence type="ECO:0000313" key="2">
    <source>
        <dbReference type="Proteomes" id="UP000429232"/>
    </source>
</evidence>
<dbReference type="InterPro" id="IPR008969">
    <property type="entry name" value="CarboxyPept-like_regulatory"/>
</dbReference>
<dbReference type="RefSeq" id="WP_157526712.1">
    <property type="nucleotide sequence ID" value="NZ_CP066775.1"/>
</dbReference>
<dbReference type="Proteomes" id="UP000429232">
    <property type="component" value="Chromosome"/>
</dbReference>
<dbReference type="GO" id="GO:0004180">
    <property type="term" value="F:carboxypeptidase activity"/>
    <property type="evidence" value="ECO:0007669"/>
    <property type="project" value="UniProtKB-KW"/>
</dbReference>
<proteinExistence type="predicted"/>
<evidence type="ECO:0000313" key="1">
    <source>
        <dbReference type="EMBL" id="QQL50787.1"/>
    </source>
</evidence>
<keyword evidence="1" id="KW-0378">Hydrolase</keyword>
<dbReference type="PROSITE" id="PS51257">
    <property type="entry name" value="PROKAR_LIPOPROTEIN"/>
    <property type="match status" value="1"/>
</dbReference>
<dbReference type="SUPFAM" id="SSF49464">
    <property type="entry name" value="Carboxypeptidase regulatory domain-like"/>
    <property type="match status" value="1"/>
</dbReference>
<dbReference type="InterPro" id="IPR043741">
    <property type="entry name" value="DUF5686"/>
</dbReference>
<dbReference type="EMBL" id="CP066775">
    <property type="protein sequence ID" value="QQL50787.1"/>
    <property type="molecule type" value="Genomic_DNA"/>
</dbReference>
<reference evidence="1 2" key="1">
    <citation type="submission" date="2020-12" db="EMBL/GenBank/DDBJ databases">
        <title>HMF7856_wgs.fasta genome submission.</title>
        <authorList>
            <person name="Kang H."/>
            <person name="Kim H."/>
            <person name="Joh K."/>
        </authorList>
    </citation>
    <scope>NUCLEOTIDE SEQUENCE [LARGE SCALE GENOMIC DNA]</scope>
    <source>
        <strain evidence="1 2">HMF7856</strain>
    </source>
</reference>
<dbReference type="KEGG" id="mgik:GO620_004840"/>
<keyword evidence="2" id="KW-1185">Reference proteome</keyword>
<protein>
    <submittedName>
        <fullName evidence="1">Carboxypeptidase-like regulatory domain-containing protein</fullName>
    </submittedName>
</protein>
<sequence length="837" mass="95966">MHRFFLTAFIAAVLSFSVAGACNAQTVRYVTGKITDAKTGEPLPYVTVYVKLPNHQRKAAPTDFDGIYKLGIPADAHPDSIFASYVSYITGQKPLSSATKTVDFQLYTDVKMLKDVVITPHSYVNPALEIMRNVIAHKDSNNFDKLSSYHYEAYKRIDLAVNNFSEGMRKRKFMKQLTPIMDSLSKMQGSDGQPLLPIFMSESISNIYNTTRPDQKTEEVLSTRSKGVGIEDQALISQIVSTGFQQYNFYHNYLRLAGKDFISPLADGWRILYNYELAERSEMVHGIECYRLTFSPKRSHDLAFNGVMWITHDGYALLRIDLTLTPDANLDFFKKIKIQQEMVQPQGTNAWLPEKTRVVVQIDNLLKSTPGFIGRFYMGAKKFEINKPYTKELFKEPLTTAKGAIKDNDAYWNQSRYDTLTAVEKRTYATIDTVRNLPVIRSYADIAAMVINGYYRVGKFSFGPYLYTYSRNDLQGSVVRIGGITNKYFSNSVILGGYMSYAFLNKKLNYGASFDYIIDRKPWTQAGVSYSHDIEQTGYQFENFSPTNGIFRASVKNGSITKRGPFLQNDFTAYFQRDLASDIRAKISYKHRTFDPLYDFAYLSRSTGQIYNDYQVSEAIAEVQWTPGRRQLQSDQINKRILINNGDDNPIITARFTQGAKLFDGDFAYQKFAANITQKVHMGFWGKGEYSITGVFIPSTLPYPLLENHRYNFNTMRFLEFTSDKYIAINYQQHFDGLITNSLPLLKYLNLRTVGDFNLLEGTLSEENNTRRLRDGTRRYDRSLHGIPYFEVGYGVENILKFLRFDVLYRINHNDHPDQDGVLPSRIAFKTSVQFRL</sequence>
<dbReference type="AlphaFoldDB" id="A0A6I4I4W0"/>
<keyword evidence="1" id="KW-0121">Carboxypeptidase</keyword>
<accession>A0A6I4I4W0</accession>
<dbReference type="Pfam" id="PF18939">
    <property type="entry name" value="DUF5686"/>
    <property type="match status" value="1"/>
</dbReference>
<dbReference type="Pfam" id="PF13715">
    <property type="entry name" value="CarbopepD_reg_2"/>
    <property type="match status" value="1"/>
</dbReference>
<gene>
    <name evidence="1" type="ORF">GO620_004840</name>
</gene>